<keyword evidence="2" id="KW-0472">Membrane</keyword>
<organism evidence="3 4">
    <name type="scientific">Candidatus Campbellbacteria bacterium CG22_combo_CG10-13_8_21_14_all_43_18</name>
    <dbReference type="NCBI Taxonomy" id="1974530"/>
    <lineage>
        <taxon>Bacteria</taxon>
        <taxon>Candidatus Campbelliibacteriota</taxon>
    </lineage>
</organism>
<name>A0A2H0DXX9_9BACT</name>
<feature type="transmembrane region" description="Helical" evidence="2">
    <location>
        <begin position="20"/>
        <end position="40"/>
    </location>
</feature>
<comment type="caution">
    <text evidence="3">The sequence shown here is derived from an EMBL/GenBank/DDBJ whole genome shotgun (WGS) entry which is preliminary data.</text>
</comment>
<dbReference type="AlphaFoldDB" id="A0A2H0DXX9"/>
<dbReference type="EMBL" id="PCTS01000028">
    <property type="protein sequence ID" value="PIP86450.1"/>
    <property type="molecule type" value="Genomic_DNA"/>
</dbReference>
<feature type="region of interest" description="Disordered" evidence="1">
    <location>
        <begin position="76"/>
        <end position="108"/>
    </location>
</feature>
<evidence type="ECO:0000256" key="1">
    <source>
        <dbReference type="SAM" id="MobiDB-lite"/>
    </source>
</evidence>
<protein>
    <submittedName>
        <fullName evidence="3">Uncharacterized protein</fullName>
    </submittedName>
</protein>
<dbReference type="Proteomes" id="UP000231276">
    <property type="component" value="Unassembled WGS sequence"/>
</dbReference>
<feature type="compositionally biased region" description="Polar residues" evidence="1">
    <location>
        <begin position="91"/>
        <end position="100"/>
    </location>
</feature>
<keyword evidence="2" id="KW-0812">Transmembrane</keyword>
<evidence type="ECO:0000313" key="4">
    <source>
        <dbReference type="Proteomes" id="UP000231276"/>
    </source>
</evidence>
<evidence type="ECO:0000313" key="3">
    <source>
        <dbReference type="EMBL" id="PIP86450.1"/>
    </source>
</evidence>
<evidence type="ECO:0000256" key="2">
    <source>
        <dbReference type="SAM" id="Phobius"/>
    </source>
</evidence>
<sequence length="108" mass="11558">MNDNTGTPFGTGFLGQKKETMAALGALAVVVLAVLIYLVFLKGNGKSVEDTNARGEISEGETSGEINFGQEISSEIETRSQSNAAVPETNPIEQVKTNPFSDYKNPFE</sequence>
<proteinExistence type="predicted"/>
<gene>
    <name evidence="3" type="ORF">COW82_02030</name>
</gene>
<accession>A0A2H0DXX9</accession>
<keyword evidence="2" id="KW-1133">Transmembrane helix</keyword>
<reference evidence="3 4" key="1">
    <citation type="submission" date="2017-09" db="EMBL/GenBank/DDBJ databases">
        <title>Depth-based differentiation of microbial function through sediment-hosted aquifers and enrichment of novel symbionts in the deep terrestrial subsurface.</title>
        <authorList>
            <person name="Probst A.J."/>
            <person name="Ladd B."/>
            <person name="Jarett J.K."/>
            <person name="Geller-Mcgrath D.E."/>
            <person name="Sieber C.M."/>
            <person name="Emerson J.B."/>
            <person name="Anantharaman K."/>
            <person name="Thomas B.C."/>
            <person name="Malmstrom R."/>
            <person name="Stieglmeier M."/>
            <person name="Klingl A."/>
            <person name="Woyke T."/>
            <person name="Ryan C.M."/>
            <person name="Banfield J.F."/>
        </authorList>
    </citation>
    <scope>NUCLEOTIDE SEQUENCE [LARGE SCALE GENOMIC DNA]</scope>
    <source>
        <strain evidence="3">CG22_combo_CG10-13_8_21_14_all_43_18</strain>
    </source>
</reference>